<dbReference type="AlphaFoldDB" id="A0A0C2MME9"/>
<sequence>MFDENSRVMLFVSDSKWKGHDLPNATPYKSGYRIDIKAVIHVLAGRFIRNDIPLVRLIIRDSIYQTKENSFTRETNSFESICYVKKSSNHTLFIASSDISLNKFKTRKIQLCFPTYASPVY</sequence>
<accession>A0A0C2MME9</accession>
<name>A0A0C2MME9_THEKT</name>
<evidence type="ECO:0000313" key="2">
    <source>
        <dbReference type="Proteomes" id="UP000031668"/>
    </source>
</evidence>
<dbReference type="EMBL" id="JWZT01004873">
    <property type="protein sequence ID" value="KII62811.1"/>
    <property type="molecule type" value="Genomic_DNA"/>
</dbReference>
<organism evidence="1 2">
    <name type="scientific">Thelohanellus kitauei</name>
    <name type="common">Myxosporean</name>
    <dbReference type="NCBI Taxonomy" id="669202"/>
    <lineage>
        <taxon>Eukaryota</taxon>
        <taxon>Metazoa</taxon>
        <taxon>Cnidaria</taxon>
        <taxon>Myxozoa</taxon>
        <taxon>Myxosporea</taxon>
        <taxon>Bivalvulida</taxon>
        <taxon>Platysporina</taxon>
        <taxon>Myxobolidae</taxon>
        <taxon>Thelohanellus</taxon>
    </lineage>
</organism>
<gene>
    <name evidence="1" type="ORF">RF11_08988</name>
</gene>
<comment type="caution">
    <text evidence="1">The sequence shown here is derived from an EMBL/GenBank/DDBJ whole genome shotgun (WGS) entry which is preliminary data.</text>
</comment>
<protein>
    <submittedName>
        <fullName evidence="1">Uncharacterized protein</fullName>
    </submittedName>
</protein>
<evidence type="ECO:0000313" key="1">
    <source>
        <dbReference type="EMBL" id="KII62811.1"/>
    </source>
</evidence>
<dbReference type="Proteomes" id="UP000031668">
    <property type="component" value="Unassembled WGS sequence"/>
</dbReference>
<proteinExistence type="predicted"/>
<reference evidence="1 2" key="1">
    <citation type="journal article" date="2014" name="Genome Biol. Evol.">
        <title>The genome of the myxosporean Thelohanellus kitauei shows adaptations to nutrient acquisition within its fish host.</title>
        <authorList>
            <person name="Yang Y."/>
            <person name="Xiong J."/>
            <person name="Zhou Z."/>
            <person name="Huo F."/>
            <person name="Miao W."/>
            <person name="Ran C."/>
            <person name="Liu Y."/>
            <person name="Zhang J."/>
            <person name="Feng J."/>
            <person name="Wang M."/>
            <person name="Wang M."/>
            <person name="Wang L."/>
            <person name="Yao B."/>
        </authorList>
    </citation>
    <scope>NUCLEOTIDE SEQUENCE [LARGE SCALE GENOMIC DNA]</scope>
    <source>
        <strain evidence="1">Wuqing</strain>
    </source>
</reference>
<keyword evidence="2" id="KW-1185">Reference proteome</keyword>